<proteinExistence type="predicted"/>
<name>A0AAW1XK42_RUBAR</name>
<dbReference type="EMBL" id="JBEDUW010000003">
    <property type="protein sequence ID" value="KAK9937077.1"/>
    <property type="molecule type" value="Genomic_DNA"/>
</dbReference>
<reference evidence="4 5" key="1">
    <citation type="journal article" date="2023" name="G3 (Bethesda)">
        <title>A chromosome-length genome assembly and annotation of blackberry (Rubus argutus, cv. 'Hillquist').</title>
        <authorList>
            <person name="Bruna T."/>
            <person name="Aryal R."/>
            <person name="Dudchenko O."/>
            <person name="Sargent D.J."/>
            <person name="Mead D."/>
            <person name="Buti M."/>
            <person name="Cavallini A."/>
            <person name="Hytonen T."/>
            <person name="Andres J."/>
            <person name="Pham M."/>
            <person name="Weisz D."/>
            <person name="Mascagni F."/>
            <person name="Usai G."/>
            <person name="Natali L."/>
            <person name="Bassil N."/>
            <person name="Fernandez G.E."/>
            <person name="Lomsadze A."/>
            <person name="Armour M."/>
            <person name="Olukolu B."/>
            <person name="Poorten T."/>
            <person name="Britton C."/>
            <person name="Davik J."/>
            <person name="Ashrafi H."/>
            <person name="Aiden E.L."/>
            <person name="Borodovsky M."/>
            <person name="Worthington M."/>
        </authorList>
    </citation>
    <scope>NUCLEOTIDE SEQUENCE [LARGE SCALE GENOMIC DNA]</scope>
    <source>
        <strain evidence="4">PI 553951</strain>
    </source>
</reference>
<evidence type="ECO:0000259" key="3">
    <source>
        <dbReference type="PROSITE" id="PS50102"/>
    </source>
</evidence>
<keyword evidence="1 2" id="KW-0694">RNA-binding</keyword>
<dbReference type="SUPFAM" id="SSF54928">
    <property type="entry name" value="RNA-binding domain, RBD"/>
    <property type="match status" value="1"/>
</dbReference>
<dbReference type="Gene3D" id="3.30.70.330">
    <property type="match status" value="1"/>
</dbReference>
<comment type="caution">
    <text evidence="4">The sequence shown here is derived from an EMBL/GenBank/DDBJ whole genome shotgun (WGS) entry which is preliminary data.</text>
</comment>
<dbReference type="Pfam" id="PF00076">
    <property type="entry name" value="RRM_1"/>
    <property type="match status" value="1"/>
</dbReference>
<gene>
    <name evidence="4" type="ORF">M0R45_013894</name>
</gene>
<evidence type="ECO:0000313" key="5">
    <source>
        <dbReference type="Proteomes" id="UP001457282"/>
    </source>
</evidence>
<evidence type="ECO:0000256" key="2">
    <source>
        <dbReference type="PROSITE-ProRule" id="PRU00176"/>
    </source>
</evidence>
<protein>
    <recommendedName>
        <fullName evidence="3">RRM domain-containing protein</fullName>
    </recommendedName>
</protein>
<dbReference type="InterPro" id="IPR035979">
    <property type="entry name" value="RBD_domain_sf"/>
</dbReference>
<feature type="domain" description="RRM" evidence="3">
    <location>
        <begin position="1"/>
        <end position="52"/>
    </location>
</feature>
<organism evidence="4 5">
    <name type="scientific">Rubus argutus</name>
    <name type="common">Southern blackberry</name>
    <dbReference type="NCBI Taxonomy" id="59490"/>
    <lineage>
        <taxon>Eukaryota</taxon>
        <taxon>Viridiplantae</taxon>
        <taxon>Streptophyta</taxon>
        <taxon>Embryophyta</taxon>
        <taxon>Tracheophyta</taxon>
        <taxon>Spermatophyta</taxon>
        <taxon>Magnoliopsida</taxon>
        <taxon>eudicotyledons</taxon>
        <taxon>Gunneridae</taxon>
        <taxon>Pentapetalae</taxon>
        <taxon>rosids</taxon>
        <taxon>fabids</taxon>
        <taxon>Rosales</taxon>
        <taxon>Rosaceae</taxon>
        <taxon>Rosoideae</taxon>
        <taxon>Rosoideae incertae sedis</taxon>
        <taxon>Rubus</taxon>
    </lineage>
</organism>
<keyword evidence="5" id="KW-1185">Reference proteome</keyword>
<dbReference type="InterPro" id="IPR000504">
    <property type="entry name" value="RRM_dom"/>
</dbReference>
<dbReference type="PANTHER" id="PTHR10352">
    <property type="entry name" value="EUKARYOTIC TRANSLATION INITIATION FACTOR 3 SUBUNIT G"/>
    <property type="match status" value="1"/>
</dbReference>
<dbReference type="GO" id="GO:0003723">
    <property type="term" value="F:RNA binding"/>
    <property type="evidence" value="ECO:0007669"/>
    <property type="project" value="UniProtKB-UniRule"/>
</dbReference>
<evidence type="ECO:0000256" key="1">
    <source>
        <dbReference type="ARBA" id="ARBA00022884"/>
    </source>
</evidence>
<dbReference type="InterPro" id="IPR012677">
    <property type="entry name" value="Nucleotide-bd_a/b_plait_sf"/>
</dbReference>
<accession>A0AAW1XK42</accession>
<sequence>MVKSLRLPNRLGQHRGFAFVEFSTKQEAENAIQALASTHLYGRHLVLDRAKEGETLEDLRARIAAQFTDDQSAISRKRKAVATLDEDNMKFDMID</sequence>
<dbReference type="PROSITE" id="PS50102">
    <property type="entry name" value="RRM"/>
    <property type="match status" value="1"/>
</dbReference>
<dbReference type="Proteomes" id="UP001457282">
    <property type="component" value="Unassembled WGS sequence"/>
</dbReference>
<dbReference type="AlphaFoldDB" id="A0AAW1XK42"/>
<evidence type="ECO:0000313" key="4">
    <source>
        <dbReference type="EMBL" id="KAK9937077.1"/>
    </source>
</evidence>